<feature type="transmembrane region" description="Helical" evidence="8">
    <location>
        <begin position="119"/>
        <end position="135"/>
    </location>
</feature>
<evidence type="ECO:0000256" key="7">
    <source>
        <dbReference type="ARBA" id="ARBA00023136"/>
    </source>
</evidence>
<feature type="transmembrane region" description="Helical" evidence="8">
    <location>
        <begin position="141"/>
        <end position="161"/>
    </location>
</feature>
<proteinExistence type="predicted"/>
<comment type="subcellular location">
    <subcellularLocation>
        <location evidence="1">Cell membrane</location>
        <topology evidence="1">Multi-pass membrane protein</topology>
    </subcellularLocation>
</comment>
<evidence type="ECO:0000313" key="10">
    <source>
        <dbReference type="EMBL" id="SFR35091.1"/>
    </source>
</evidence>
<evidence type="ECO:0000256" key="2">
    <source>
        <dbReference type="ARBA" id="ARBA00022475"/>
    </source>
</evidence>
<dbReference type="RefSeq" id="WP_089803940.1">
    <property type="nucleotide sequence ID" value="NZ_FOYT01000001.1"/>
</dbReference>
<evidence type="ECO:0000256" key="5">
    <source>
        <dbReference type="ARBA" id="ARBA00022692"/>
    </source>
</evidence>
<feature type="transmembrane region" description="Helical" evidence="8">
    <location>
        <begin position="91"/>
        <end position="112"/>
    </location>
</feature>
<evidence type="ECO:0000256" key="3">
    <source>
        <dbReference type="ARBA" id="ARBA00022676"/>
    </source>
</evidence>
<dbReference type="GO" id="GO:0008610">
    <property type="term" value="P:lipid biosynthetic process"/>
    <property type="evidence" value="ECO:0007669"/>
    <property type="project" value="UniProtKB-ARBA"/>
</dbReference>
<dbReference type="GO" id="GO:0005886">
    <property type="term" value="C:plasma membrane"/>
    <property type="evidence" value="ECO:0007669"/>
    <property type="project" value="UniProtKB-SubCell"/>
</dbReference>
<evidence type="ECO:0000259" key="9">
    <source>
        <dbReference type="Pfam" id="PF13231"/>
    </source>
</evidence>
<evidence type="ECO:0000256" key="1">
    <source>
        <dbReference type="ARBA" id="ARBA00004651"/>
    </source>
</evidence>
<dbReference type="AlphaFoldDB" id="A0A1I6FYX6"/>
<protein>
    <submittedName>
        <fullName evidence="10">Dolichyl-phosphate-mannose-protein mannosyltransferase</fullName>
    </submittedName>
</protein>
<sequence>MNSSRSRPGDSSASVRSLLGSGLGIALLVAGLAVWYATNLSGSFHVDETLYAQSGLAVFRGNPYTNPTHAFAPTAKYFVGLGQVLFGRTTVGARAFVVGFGLAAVYLTYRLATTLRGPVVGLVAAFLLGTSYPFATQSVVAMLDVPLACFVVVLTVVTLRWHRTRDRAWLPFVGVFAVAAATTKAYGFLYVLPHVCFLGVVLARRYGVRSLHRRASPFVGGSIVALGLVYLPLVLFRHPPAPAEYTAGVPFASAILDLPVVGNFAYVFGAALVKNLVHTGDGHAVVVAGSVHQYPPVWSYLYWLGTEGGTLLLGAFLLAVAAAAFRATAERDARWALLGAAIVVPFVALSLLTVKFPRYVLPLYPLVFAAGVVAARDGLVVARRRLRVNGVRVSRSQAAAAVAVLLVVALLAPPSAALRSATQPIGTDSGYDDAADYVAEMAADDPDETVTVLTYSGTIRIPFAYYLGDAENVEVHNFQLNDGVSERQYAEYRRMIEDDEIDVVVTRSIQPRLDESFHETVTAHGERVVSVPQVPGENRVVVYRLEE</sequence>
<feature type="domain" description="Glycosyltransferase RgtA/B/C/D-like" evidence="9">
    <location>
        <begin position="72"/>
        <end position="229"/>
    </location>
</feature>
<organism evidence="10 11">
    <name type="scientific">Halogeometricum rufum</name>
    <dbReference type="NCBI Taxonomy" id="553469"/>
    <lineage>
        <taxon>Archaea</taxon>
        <taxon>Methanobacteriati</taxon>
        <taxon>Methanobacteriota</taxon>
        <taxon>Stenosarchaea group</taxon>
        <taxon>Halobacteria</taxon>
        <taxon>Halobacteriales</taxon>
        <taxon>Haloferacaceae</taxon>
        <taxon>Halogeometricum</taxon>
    </lineage>
</organism>
<name>A0A1I6FYX6_9EURY</name>
<accession>A0A1I6FYX6</accession>
<dbReference type="PANTHER" id="PTHR33908:SF11">
    <property type="entry name" value="MEMBRANE PROTEIN"/>
    <property type="match status" value="1"/>
</dbReference>
<evidence type="ECO:0000256" key="8">
    <source>
        <dbReference type="SAM" id="Phobius"/>
    </source>
</evidence>
<dbReference type="OrthoDB" id="379649at2157"/>
<keyword evidence="7 8" id="KW-0472">Membrane</keyword>
<feature type="transmembrane region" description="Helical" evidence="8">
    <location>
        <begin position="359"/>
        <end position="379"/>
    </location>
</feature>
<keyword evidence="4 10" id="KW-0808">Transferase</keyword>
<keyword evidence="6 8" id="KW-1133">Transmembrane helix</keyword>
<dbReference type="PANTHER" id="PTHR33908">
    <property type="entry name" value="MANNOSYLTRANSFERASE YKCB-RELATED"/>
    <property type="match status" value="1"/>
</dbReference>
<feature type="transmembrane region" description="Helical" evidence="8">
    <location>
        <begin position="300"/>
        <end position="323"/>
    </location>
</feature>
<feature type="transmembrane region" description="Helical" evidence="8">
    <location>
        <begin position="218"/>
        <end position="236"/>
    </location>
</feature>
<dbReference type="InterPro" id="IPR050297">
    <property type="entry name" value="LipidA_mod_glycosyltrf_83"/>
</dbReference>
<feature type="transmembrane region" description="Helical" evidence="8">
    <location>
        <begin position="335"/>
        <end position="353"/>
    </location>
</feature>
<keyword evidence="5 8" id="KW-0812">Transmembrane</keyword>
<feature type="transmembrane region" description="Helical" evidence="8">
    <location>
        <begin position="168"/>
        <end position="183"/>
    </location>
</feature>
<evidence type="ECO:0000256" key="4">
    <source>
        <dbReference type="ARBA" id="ARBA00022679"/>
    </source>
</evidence>
<feature type="transmembrane region" description="Helical" evidence="8">
    <location>
        <begin position="15"/>
        <end position="37"/>
    </location>
</feature>
<evidence type="ECO:0000313" key="11">
    <source>
        <dbReference type="Proteomes" id="UP000198531"/>
    </source>
</evidence>
<evidence type="ECO:0000256" key="6">
    <source>
        <dbReference type="ARBA" id="ARBA00022989"/>
    </source>
</evidence>
<dbReference type="Pfam" id="PF13231">
    <property type="entry name" value="PMT_2"/>
    <property type="match status" value="1"/>
</dbReference>
<feature type="transmembrane region" description="Helical" evidence="8">
    <location>
        <begin position="399"/>
        <end position="418"/>
    </location>
</feature>
<dbReference type="Proteomes" id="UP000198531">
    <property type="component" value="Unassembled WGS sequence"/>
</dbReference>
<reference evidence="11" key="1">
    <citation type="submission" date="2016-10" db="EMBL/GenBank/DDBJ databases">
        <authorList>
            <person name="Varghese N."/>
            <person name="Submissions S."/>
        </authorList>
    </citation>
    <scope>NUCLEOTIDE SEQUENCE [LARGE SCALE GENOMIC DNA]</scope>
    <source>
        <strain evidence="11">CGMCC 1.7736</strain>
    </source>
</reference>
<dbReference type="EMBL" id="FOYT01000001">
    <property type="protein sequence ID" value="SFR35091.1"/>
    <property type="molecule type" value="Genomic_DNA"/>
</dbReference>
<gene>
    <name evidence="10" type="ORF">SAMN04487947_0265</name>
</gene>
<dbReference type="InterPro" id="IPR038731">
    <property type="entry name" value="RgtA/B/C-like"/>
</dbReference>
<keyword evidence="2" id="KW-1003">Cell membrane</keyword>
<keyword evidence="3 10" id="KW-0328">Glycosyltransferase</keyword>
<keyword evidence="11" id="KW-1185">Reference proteome</keyword>
<dbReference type="GO" id="GO:0006493">
    <property type="term" value="P:protein O-linked glycosylation"/>
    <property type="evidence" value="ECO:0007669"/>
    <property type="project" value="InterPro"/>
</dbReference>
<dbReference type="GO" id="GO:0000030">
    <property type="term" value="F:mannosyltransferase activity"/>
    <property type="evidence" value="ECO:0007669"/>
    <property type="project" value="InterPro"/>
</dbReference>
<dbReference type="GO" id="GO:0016763">
    <property type="term" value="F:pentosyltransferase activity"/>
    <property type="evidence" value="ECO:0007669"/>
    <property type="project" value="TreeGrafter"/>
</dbReference>